<reference evidence="7 8" key="1">
    <citation type="submission" date="2012-11" db="EMBL/GenBank/DDBJ databases">
        <title>Whole genome sequence of Gluconacetobacter xylinus NBRC 13693.</title>
        <authorList>
            <person name="Azuma Y."/>
            <person name="Higashiura N."/>
            <person name="Hirakawa H."/>
            <person name="Matsushita K."/>
        </authorList>
    </citation>
    <scope>NUCLEOTIDE SEQUENCE [LARGE SCALE GENOMIC DNA]</scope>
    <source>
        <strain evidence="7 8">NBRC 13693</strain>
    </source>
</reference>
<dbReference type="PANTHER" id="PTHR36985:SF1">
    <property type="entry name" value="TRANSLOCATION AND ASSEMBLY MODULE SUBUNIT TAMB"/>
    <property type="match status" value="1"/>
</dbReference>
<dbReference type="EMBL" id="BANJ01000045">
    <property type="protein sequence ID" value="GAO00290.1"/>
    <property type="molecule type" value="Genomic_DNA"/>
</dbReference>
<dbReference type="GO" id="GO:0005886">
    <property type="term" value="C:plasma membrane"/>
    <property type="evidence" value="ECO:0007669"/>
    <property type="project" value="InterPro"/>
</dbReference>
<keyword evidence="3 5" id="KW-1133">Transmembrane helix</keyword>
<dbReference type="RefSeq" id="WP_048856663.1">
    <property type="nucleotide sequence ID" value="NZ_BANJ01000045.1"/>
</dbReference>
<name>A0A0D6QA45_KOMXY</name>
<dbReference type="GO" id="GO:0097347">
    <property type="term" value="C:TAM protein secretion complex"/>
    <property type="evidence" value="ECO:0007669"/>
    <property type="project" value="TreeGrafter"/>
</dbReference>
<feature type="transmembrane region" description="Helical" evidence="5">
    <location>
        <begin position="27"/>
        <end position="50"/>
    </location>
</feature>
<evidence type="ECO:0000256" key="4">
    <source>
        <dbReference type="ARBA" id="ARBA00023136"/>
    </source>
</evidence>
<evidence type="ECO:0000259" key="6">
    <source>
        <dbReference type="Pfam" id="PF04357"/>
    </source>
</evidence>
<comment type="caution">
    <text evidence="7">The sequence shown here is derived from an EMBL/GenBank/DDBJ whole genome shotgun (WGS) entry which is preliminary data.</text>
</comment>
<feature type="domain" description="Translocation and assembly module TamB C-terminal" evidence="6">
    <location>
        <begin position="1048"/>
        <end position="1407"/>
    </location>
</feature>
<proteinExistence type="predicted"/>
<evidence type="ECO:0000313" key="7">
    <source>
        <dbReference type="EMBL" id="GAO00290.1"/>
    </source>
</evidence>
<accession>A0A0D6QA45</accession>
<dbReference type="Proteomes" id="UP000032683">
    <property type="component" value="Unassembled WGS sequence"/>
</dbReference>
<keyword evidence="4 5" id="KW-0472">Membrane</keyword>
<dbReference type="GO" id="GO:0009306">
    <property type="term" value="P:protein secretion"/>
    <property type="evidence" value="ECO:0007669"/>
    <property type="project" value="InterPro"/>
</dbReference>
<dbReference type="PANTHER" id="PTHR36985">
    <property type="entry name" value="TRANSLOCATION AND ASSEMBLY MODULE SUBUNIT TAMB"/>
    <property type="match status" value="1"/>
</dbReference>
<gene>
    <name evidence="7" type="ORF">Gxy13693_045_014</name>
</gene>
<dbReference type="InterPro" id="IPR007452">
    <property type="entry name" value="TamB_C"/>
</dbReference>
<keyword evidence="2 5" id="KW-0812">Transmembrane</keyword>
<evidence type="ECO:0000256" key="2">
    <source>
        <dbReference type="ARBA" id="ARBA00022692"/>
    </source>
</evidence>
<protein>
    <recommendedName>
        <fullName evidence="6">Translocation and assembly module TamB C-terminal domain-containing protein</fullName>
    </recommendedName>
</protein>
<evidence type="ECO:0000256" key="1">
    <source>
        <dbReference type="ARBA" id="ARBA00004167"/>
    </source>
</evidence>
<evidence type="ECO:0000256" key="5">
    <source>
        <dbReference type="SAM" id="Phobius"/>
    </source>
</evidence>
<organism evidence="7 8">
    <name type="scientific">Komagataeibacter xylinus NBRC 13693</name>
    <dbReference type="NCBI Taxonomy" id="1234668"/>
    <lineage>
        <taxon>Bacteria</taxon>
        <taxon>Pseudomonadati</taxon>
        <taxon>Pseudomonadota</taxon>
        <taxon>Alphaproteobacteria</taxon>
        <taxon>Acetobacterales</taxon>
        <taxon>Acetobacteraceae</taxon>
        <taxon>Komagataeibacter</taxon>
    </lineage>
</organism>
<dbReference type="Pfam" id="PF04357">
    <property type="entry name" value="TamB"/>
    <property type="match status" value="1"/>
</dbReference>
<evidence type="ECO:0000256" key="3">
    <source>
        <dbReference type="ARBA" id="ARBA00022989"/>
    </source>
</evidence>
<comment type="subcellular location">
    <subcellularLocation>
        <location evidence="1">Membrane</location>
        <topology evidence="1">Single-pass membrane protein</topology>
    </subcellularLocation>
</comment>
<sequence>MPDPTSTPTPPPAPPPGRGTARRILRAGAFALGIPAGLVAVALGVVLVAANTGAGQHEIERRLPGLTGGSVHLSGLGGRFPDALHVRHLELDDYKGAWLSIDDLQLDWSPLRLLTRHAVISNLSMARLSIPRLSEDDPAHPSKPEKDSSGSVHMGVDIRAVHVARIDVGAAIARIPAAFSLNGHASLDDIAPVLDHFSIATLPPASIALDLKRLDQPGALSLTTRLDRSTVALDLHAYEEAQGFVATLSGLPALSPLDLSLGLHGPRDATALSLAAVVGAIHLQAAGQVGLVTHRMALDVSGKSDPVTISGANWQGMNLAAHVGGTVDRPTGNGTLDIDRLTYDDAGFSTLHMVAEGLSGQADGQAEHAGLHATVTGLRIPGSQPTLFASDPLRLDVLWHPDASGGPVDLSLSHPLAQLTGRVTTARPMAATFHADLPDLAPLAAAGGTQLHGHAGLDGSVTFPATGRPGPFALDSHIVLDGGLPVAVGLIGNTGHLNVAGTIASGPGGGNTVTFTSLLAEGRTLHLDATPTRLVTGDALQVDATAHLALSDLHVLAPTLKGQAQADLHAAGPVTDLAASLKAQASMAASNTAAGNVQASLTMRHLPQVREGDLDISGTVDRAPIQMTAHLDSNGGDDSRHLQLAHLNWKSLTGQADMTLPDGHVVPSGTLDLRMTRLADLRDLVGQDISGHLSAALHSTSATADTPAALSVNVDSALSAAMARVDRLVLKGRVQDPTGNAPVTDLDLLVDNAHFRDMGGHAHVTAKGPFSALNVVAQSGLDTPWTGPATIDAAVVSNIPAASVNIRRLEAQARREVIRLDAPATVTYGKETAIDHLRISLTPPRGQPGSLEVSGRISPALDLHAVISRLSPDLLVPFVPTLHAQGTLAAEARLTGTTDRPSGRVTLHGTDLKYQTDYTSSLAPASVEATADLTAGMARVDAQVRAGTQVNLGLHGTAPAYRAGQITLQADGNVDLAVANAYLGAQGMQAGGALQIALGVRGTPQQPRLNGTLGLTNGVFHDFGQGIQLSNMHGTVNALGDRLVIADLNAQAGKGTIGVTGSYGVLEPGQPIDLRIHADDARPLASDLVTATINGDMGIKGQLASRIDAVGAITLKRVDINIPDSLPTSVAHLDVIRPEDEAAQQKVVHTAPLVIGLNLDVRSPGQFYVRGHGLNTEMHGSIHAGGTSATPVVTGGFSLVKGGFSLGGISLDFSKGQVGFNGMGVTHAIDPTLDFVAERSTNDGTARLNVGGYASAPKISFSSTPPLSQDQILAILLFGSDTQSLSPTQMASIAAAVATLSGGSAFDPLGMVRKTLHLDRLQMSSSSNGSGSNDTGSIEAGKYVMRRVYVGAKQATSGSGTQAQVQVDLTKRLKLNTTVGTGGNVTGFTTPENDPGSSVGLLYQFKY</sequence>
<evidence type="ECO:0000313" key="8">
    <source>
        <dbReference type="Proteomes" id="UP000032683"/>
    </source>
</evidence>